<organism evidence="1 2">
    <name type="scientific">Methylorubrum extorquens DSM 13060</name>
    <dbReference type="NCBI Taxonomy" id="882800"/>
    <lineage>
        <taxon>Bacteria</taxon>
        <taxon>Pseudomonadati</taxon>
        <taxon>Pseudomonadota</taxon>
        <taxon>Alphaproteobacteria</taxon>
        <taxon>Hyphomicrobiales</taxon>
        <taxon>Methylobacteriaceae</taxon>
        <taxon>Methylorubrum</taxon>
    </lineage>
</organism>
<name>H1KC56_METEX</name>
<dbReference type="EMBL" id="AGJK01000003">
    <property type="protein sequence ID" value="EHP94873.1"/>
    <property type="molecule type" value="Genomic_DNA"/>
</dbReference>
<comment type="caution">
    <text evidence="1">The sequence shown here is derived from an EMBL/GenBank/DDBJ whole genome shotgun (WGS) entry which is preliminary data.</text>
</comment>
<sequence>MSRLFGRIIRVTVSGKAGSATFIGDQSPEAGLQIAFTAQATLGSKPNSGTVTITNLSKARRNMLGEEYDSLTLEVGYKDSGPQVLLKGDIRDVAHAKTSPDITTTIEVGDGDQAFEKGKASKTFPAGTKPKEIVEYLRKQMPGLAKGEIKGLDELPATKRPTTVYGHAYRELDTLGRQHGFYWSIQNGKFQALKSDEHLGGNILITPESGMLGVPTPTDKGVKVTTLIIPGLAPGRLIDVRSDFIDTGAGQSREKRSTDAGGGLFRIATIAYAGSSREDDFTAEIEANRVQGDKVKK</sequence>
<dbReference type="Proteomes" id="UP000004382">
    <property type="component" value="Unassembled WGS sequence"/>
</dbReference>
<accession>H1KC56</accession>
<evidence type="ECO:0000313" key="2">
    <source>
        <dbReference type="Proteomes" id="UP000004382"/>
    </source>
</evidence>
<evidence type="ECO:0000313" key="1">
    <source>
        <dbReference type="EMBL" id="EHP94873.1"/>
    </source>
</evidence>
<dbReference type="InterPro" id="IPR054496">
    <property type="entry name" value="E217_GP41"/>
</dbReference>
<dbReference type="RefSeq" id="WP_003596305.1">
    <property type="nucleotide sequence ID" value="NZ_AGJK01000003.1"/>
</dbReference>
<gene>
    <name evidence="1" type="ORF">MetexDRAFT_0218</name>
</gene>
<dbReference type="AlphaFoldDB" id="H1KC56"/>
<dbReference type="PATRIC" id="fig|882800.3.peg.206"/>
<proteinExistence type="predicted"/>
<dbReference type="Pfam" id="PF22759">
    <property type="entry name" value="E217_GP41"/>
    <property type="match status" value="1"/>
</dbReference>
<reference evidence="1 2" key="1">
    <citation type="submission" date="2011-09" db="EMBL/GenBank/DDBJ databases">
        <title>The draft genome of Methylobacterium extorquens DSM 13060.</title>
        <authorList>
            <consortium name="US DOE Joint Genome Institute (JGI-PGF)"/>
            <person name="Lucas S."/>
            <person name="Han J."/>
            <person name="Lapidus A."/>
            <person name="Cheng J.-F."/>
            <person name="Goodwin L."/>
            <person name="Pitluck S."/>
            <person name="Peters L."/>
            <person name="Land M.L."/>
            <person name="Hauser L."/>
            <person name="Koskimaki J."/>
            <person name="Halonen O."/>
            <person name="Pirttila A."/>
            <person name="Frank C."/>
            <person name="Woyke T.J."/>
        </authorList>
    </citation>
    <scope>NUCLEOTIDE SEQUENCE [LARGE SCALE GENOMIC DNA]</scope>
    <source>
        <strain evidence="1 2">DSM 13060</strain>
    </source>
</reference>
<protein>
    <submittedName>
        <fullName evidence="1">Uncharacterized protein</fullName>
    </submittedName>
</protein>